<protein>
    <submittedName>
        <fullName evidence="1">Uncharacterized protein</fullName>
    </submittedName>
</protein>
<keyword evidence="2" id="KW-1185">Reference proteome</keyword>
<reference evidence="1" key="1">
    <citation type="submission" date="2020-05" db="EMBL/GenBank/DDBJ databases">
        <title>Large-scale comparative analyses of tick genomes elucidate their genetic diversity and vector capacities.</title>
        <authorList>
            <person name="Jia N."/>
            <person name="Wang J."/>
            <person name="Shi W."/>
            <person name="Du L."/>
            <person name="Sun Y."/>
            <person name="Zhan W."/>
            <person name="Jiang J."/>
            <person name="Wang Q."/>
            <person name="Zhang B."/>
            <person name="Ji P."/>
            <person name="Sakyi L.B."/>
            <person name="Cui X."/>
            <person name="Yuan T."/>
            <person name="Jiang B."/>
            <person name="Yang W."/>
            <person name="Lam T.T.-Y."/>
            <person name="Chang Q."/>
            <person name="Ding S."/>
            <person name="Wang X."/>
            <person name="Zhu J."/>
            <person name="Ruan X."/>
            <person name="Zhao L."/>
            <person name="Wei J."/>
            <person name="Que T."/>
            <person name="Du C."/>
            <person name="Cheng J."/>
            <person name="Dai P."/>
            <person name="Han X."/>
            <person name="Huang E."/>
            <person name="Gao Y."/>
            <person name="Liu J."/>
            <person name="Shao H."/>
            <person name="Ye R."/>
            <person name="Li L."/>
            <person name="Wei W."/>
            <person name="Wang X."/>
            <person name="Wang C."/>
            <person name="Yang T."/>
            <person name="Huo Q."/>
            <person name="Li W."/>
            <person name="Guo W."/>
            <person name="Chen H."/>
            <person name="Zhou L."/>
            <person name="Ni X."/>
            <person name="Tian J."/>
            <person name="Zhou Y."/>
            <person name="Sheng Y."/>
            <person name="Liu T."/>
            <person name="Pan Y."/>
            <person name="Xia L."/>
            <person name="Li J."/>
            <person name="Zhao F."/>
            <person name="Cao W."/>
        </authorList>
    </citation>
    <scope>NUCLEOTIDE SEQUENCE</scope>
    <source>
        <strain evidence="1">Dsil-2018</strain>
    </source>
</reference>
<comment type="caution">
    <text evidence="1">The sequence shown here is derived from an EMBL/GenBank/DDBJ whole genome shotgun (WGS) entry which is preliminary data.</text>
</comment>
<organism evidence="1 2">
    <name type="scientific">Dermacentor silvarum</name>
    <name type="common">Tick</name>
    <dbReference type="NCBI Taxonomy" id="543639"/>
    <lineage>
        <taxon>Eukaryota</taxon>
        <taxon>Metazoa</taxon>
        <taxon>Ecdysozoa</taxon>
        <taxon>Arthropoda</taxon>
        <taxon>Chelicerata</taxon>
        <taxon>Arachnida</taxon>
        <taxon>Acari</taxon>
        <taxon>Parasitiformes</taxon>
        <taxon>Ixodida</taxon>
        <taxon>Ixodoidea</taxon>
        <taxon>Ixodidae</taxon>
        <taxon>Rhipicephalinae</taxon>
        <taxon>Dermacentor</taxon>
    </lineage>
</organism>
<evidence type="ECO:0000313" key="2">
    <source>
        <dbReference type="Proteomes" id="UP000821865"/>
    </source>
</evidence>
<name>A0ACB8DAR8_DERSI</name>
<gene>
    <name evidence="1" type="ORF">HPB49_003423</name>
</gene>
<sequence length="231" mass="25844">MEIKVGGRFASYDDFERALRKLQLQTNALFVKKTTKSVEVVNAHLASGAVELDRKLKFANAKFTCKHGGNHRTRGTGIRRNKRTRAFLQPLASYFLEKTLKRLTSTSSASQFRLPLAKPRGCPKCKSVQRSKMPRQLSEMAATPFVQLGEIAQHKLLLTEIVGEATASKVLDHGYIIDEADVEVLPELLPSGLLDYRVKMRQLLPYFSDDAWLLLTSAGNFEKASEVCCLS</sequence>
<dbReference type="Proteomes" id="UP000821865">
    <property type="component" value="Chromosome 2"/>
</dbReference>
<evidence type="ECO:0000313" key="1">
    <source>
        <dbReference type="EMBL" id="KAH7965108.1"/>
    </source>
</evidence>
<accession>A0ACB8DAR8</accession>
<proteinExistence type="predicted"/>
<dbReference type="EMBL" id="CM023471">
    <property type="protein sequence ID" value="KAH7965108.1"/>
    <property type="molecule type" value="Genomic_DNA"/>
</dbReference>